<dbReference type="Pfam" id="PF06114">
    <property type="entry name" value="Peptidase_M78"/>
    <property type="match status" value="1"/>
</dbReference>
<organism evidence="2 3">
    <name type="scientific">Bacillus cereus</name>
    <dbReference type="NCBI Taxonomy" id="1396"/>
    <lineage>
        <taxon>Bacteria</taxon>
        <taxon>Bacillati</taxon>
        <taxon>Bacillota</taxon>
        <taxon>Bacilli</taxon>
        <taxon>Bacillales</taxon>
        <taxon>Bacillaceae</taxon>
        <taxon>Bacillus</taxon>
        <taxon>Bacillus cereus group</taxon>
    </lineage>
</organism>
<dbReference type="Gene3D" id="1.10.10.2910">
    <property type="match status" value="1"/>
</dbReference>
<dbReference type="EMBL" id="LCYI01000022">
    <property type="protein sequence ID" value="KLA29503.1"/>
    <property type="molecule type" value="Genomic_DNA"/>
</dbReference>
<proteinExistence type="predicted"/>
<gene>
    <name evidence="2" type="ORF">B4077_3564</name>
</gene>
<sequence>MGIDNIVFNPYEENTSSQIVDIIEEHLRNTPREVALKELSERIFYDNSVGWKEPLVVIFKKNVELTSQVPKYYCELIRNQCHEILPQFSYLVTFLIAEKILLVDVISHEMIKNLNNEEAKYILMAFLASWDMNKAIDLDADYVRENFVHIIESSRMPIKELILSSVKNQSYFCVIQNALKNVTAQYHFNQEIQRIIRSKNKYEFEELALFFEKCNRSEEEHVIEFIADLIELTTVQRFLKESWDFNLLERLYKNFARNKAVMSQSLRNITINALNRFKSEMESGFAIAARQEINKLKENDKNYITQRVEELSEAKILNYNGVFIPPVNEQWEWEDYAYYLVKYYKERHPNEEVVDVIQLAKDLGIKTIVKKLETEQFDACLVRDCTLKAPVIIVNSTKKSRGRINFSIAHEIAHAILPHHAQNNFFCFLDDVNETSKFKMDKHLEKEANSFAAYILLPYKQFIEDISSMDFTMKNVNRLSKKYNESWVLVAKKWVESSKLEIAMVFSTNGVVDWWSRSESFPYYKIENAIYKQSSVFRAIELERKSIGKKVVFDKWFQAEYPRYRIQEQSYNLFEDRVLTLLQIIDEE</sequence>
<feature type="domain" description="IrrE N-terminal-like" evidence="1">
    <location>
        <begin position="360"/>
        <end position="493"/>
    </location>
</feature>
<protein>
    <recommendedName>
        <fullName evidence="1">IrrE N-terminal-like domain-containing protein</fullName>
    </recommendedName>
</protein>
<accession>A0A0G8EYV7</accession>
<dbReference type="Proteomes" id="UP000035214">
    <property type="component" value="Unassembled WGS sequence"/>
</dbReference>
<evidence type="ECO:0000313" key="3">
    <source>
        <dbReference type="Proteomes" id="UP000035214"/>
    </source>
</evidence>
<dbReference type="PANTHER" id="PTHR43236:SF1">
    <property type="entry name" value="BLL7220 PROTEIN"/>
    <property type="match status" value="1"/>
</dbReference>
<dbReference type="RefSeq" id="WP_046955362.1">
    <property type="nucleotide sequence ID" value="NZ_LCYI01000022.1"/>
</dbReference>
<dbReference type="AlphaFoldDB" id="A0A0G8EYV7"/>
<comment type="caution">
    <text evidence="2">The sequence shown here is derived from an EMBL/GenBank/DDBJ whole genome shotgun (WGS) entry which is preliminary data.</text>
</comment>
<reference evidence="2 3" key="1">
    <citation type="submission" date="2015-04" db="EMBL/GenBank/DDBJ databases">
        <title>Draft Genome Sequences of Eight Spore-Forming Food Isolates of Bacillus cereus Genome sequencing.</title>
        <authorList>
            <person name="Krawcyk A.O."/>
            <person name="de Jong A."/>
            <person name="Eijlander R.T."/>
            <person name="Berendsen E.M."/>
            <person name="Holsappel S."/>
            <person name="Wells-Bennik M."/>
            <person name="Kuipers O.P."/>
        </authorList>
    </citation>
    <scope>NUCLEOTIDE SEQUENCE [LARGE SCALE GENOMIC DNA]</scope>
    <source>
        <strain evidence="2 3">B4077</strain>
    </source>
</reference>
<evidence type="ECO:0000259" key="1">
    <source>
        <dbReference type="Pfam" id="PF06114"/>
    </source>
</evidence>
<evidence type="ECO:0000313" key="2">
    <source>
        <dbReference type="EMBL" id="KLA29503.1"/>
    </source>
</evidence>
<dbReference type="InterPro" id="IPR010359">
    <property type="entry name" value="IrrE_HExxH"/>
</dbReference>
<name>A0A0G8EYV7_BACCE</name>
<dbReference type="InterPro" id="IPR052345">
    <property type="entry name" value="Rad_response_metalloprotease"/>
</dbReference>
<dbReference type="PATRIC" id="fig|1396.428.peg.4663"/>
<dbReference type="PANTHER" id="PTHR43236">
    <property type="entry name" value="ANTITOXIN HIGA1"/>
    <property type="match status" value="1"/>
</dbReference>